<sequence>KYLFIERFGGVVKNFIDWDKEDEIKYVNYDSDSDSENIDNNFYN</sequence>
<dbReference type="Proteomes" id="UP000789860">
    <property type="component" value="Unassembled WGS sequence"/>
</dbReference>
<protein>
    <submittedName>
        <fullName evidence="1">7008_t:CDS:1</fullName>
    </submittedName>
</protein>
<accession>A0ACA9L6H6</accession>
<feature type="non-terminal residue" evidence="1">
    <location>
        <position position="1"/>
    </location>
</feature>
<dbReference type="EMBL" id="CAJVPM010004333">
    <property type="protein sequence ID" value="CAG8511929.1"/>
    <property type="molecule type" value="Genomic_DNA"/>
</dbReference>
<gene>
    <name evidence="1" type="ORF">SCALOS_LOCUS3695</name>
</gene>
<organism evidence="1 2">
    <name type="scientific">Scutellospora calospora</name>
    <dbReference type="NCBI Taxonomy" id="85575"/>
    <lineage>
        <taxon>Eukaryota</taxon>
        <taxon>Fungi</taxon>
        <taxon>Fungi incertae sedis</taxon>
        <taxon>Mucoromycota</taxon>
        <taxon>Glomeromycotina</taxon>
        <taxon>Glomeromycetes</taxon>
        <taxon>Diversisporales</taxon>
        <taxon>Gigasporaceae</taxon>
        <taxon>Scutellospora</taxon>
    </lineage>
</organism>
<proteinExistence type="predicted"/>
<comment type="caution">
    <text evidence="1">The sequence shown here is derived from an EMBL/GenBank/DDBJ whole genome shotgun (WGS) entry which is preliminary data.</text>
</comment>
<evidence type="ECO:0000313" key="1">
    <source>
        <dbReference type="EMBL" id="CAG8511929.1"/>
    </source>
</evidence>
<keyword evidence="2" id="KW-1185">Reference proteome</keyword>
<reference evidence="1" key="1">
    <citation type="submission" date="2021-06" db="EMBL/GenBank/DDBJ databases">
        <authorList>
            <person name="Kallberg Y."/>
            <person name="Tangrot J."/>
            <person name="Rosling A."/>
        </authorList>
    </citation>
    <scope>NUCLEOTIDE SEQUENCE</scope>
    <source>
        <strain evidence="1">AU212A</strain>
    </source>
</reference>
<name>A0ACA9L6H6_9GLOM</name>
<evidence type="ECO:0000313" key="2">
    <source>
        <dbReference type="Proteomes" id="UP000789860"/>
    </source>
</evidence>